<keyword evidence="2" id="KW-1185">Reference proteome</keyword>
<name>A0A8J9ZAQ8_BRALA</name>
<proteinExistence type="predicted"/>
<evidence type="ECO:0000313" key="2">
    <source>
        <dbReference type="Proteomes" id="UP000838412"/>
    </source>
</evidence>
<accession>A0A8J9ZAQ8</accession>
<protein>
    <submittedName>
        <fullName evidence="1">Hypp8765 protein</fullName>
    </submittedName>
</protein>
<dbReference type="PANTHER" id="PTHR36688:SF1">
    <property type="entry name" value="ENDONUCLEASE_EXONUCLEASE_PHOSPHATASE DOMAIN-CONTAINING PROTEIN"/>
    <property type="match status" value="1"/>
</dbReference>
<evidence type="ECO:0000313" key="1">
    <source>
        <dbReference type="EMBL" id="CAH1250094.1"/>
    </source>
</evidence>
<gene>
    <name evidence="1" type="primary">Hypp8765</name>
    <name evidence="1" type="ORF">BLAG_LOCUS10956</name>
</gene>
<sequence>MSLIHDPKLPASFNSCIWRRGYNPDLEFASNTNTIASQCEKVVLHPIPHSQHRPIELRVNAVIVPQTVPFRRRFNLKKANWEKFAEYLDLYIKDLPALPIHYDTFVKMIKKSSRQNIPRGCRTKYSPGLNEESKTLYDEYVNRFESDPFSASTLECGDLLTSIVTESRQRRWREFVEPTDLTHNSRKAWKTIRILGNDYTKAQPVPQLTADQFAHQLLVNSQGNPNHYPPRAKLPKADVTISEGTSHFTRPFSMDDLCNAIKDMKNNKAAGLDDILCEQIKHFGPLALQWLLDMLNQSLCTNRIPKIWRKSRVIALLKPGKDPSIPKNYRPISLLCHTYKLFESWQPKQMAKNGLPQDSVLAPMLFNIYTNDQPAYPDTRRFLLADDLSISAQGRTFKEVETTLYF</sequence>
<dbReference type="PANTHER" id="PTHR36688">
    <property type="entry name" value="ENDO/EXONUCLEASE/PHOSPHATASE DOMAIN-CONTAINING PROTEIN"/>
    <property type="match status" value="1"/>
</dbReference>
<organism evidence="1 2">
    <name type="scientific">Branchiostoma lanceolatum</name>
    <name type="common">Common lancelet</name>
    <name type="synonym">Amphioxus lanceolatum</name>
    <dbReference type="NCBI Taxonomy" id="7740"/>
    <lineage>
        <taxon>Eukaryota</taxon>
        <taxon>Metazoa</taxon>
        <taxon>Chordata</taxon>
        <taxon>Cephalochordata</taxon>
        <taxon>Leptocardii</taxon>
        <taxon>Amphioxiformes</taxon>
        <taxon>Branchiostomatidae</taxon>
        <taxon>Branchiostoma</taxon>
    </lineage>
</organism>
<dbReference type="Proteomes" id="UP000838412">
    <property type="component" value="Chromosome 18"/>
</dbReference>
<reference evidence="1" key="1">
    <citation type="submission" date="2022-01" db="EMBL/GenBank/DDBJ databases">
        <authorList>
            <person name="Braso-Vives M."/>
        </authorList>
    </citation>
    <scope>NUCLEOTIDE SEQUENCE</scope>
</reference>
<dbReference type="InterPro" id="IPR052560">
    <property type="entry name" value="RdDP_mobile_element"/>
</dbReference>
<dbReference type="AlphaFoldDB" id="A0A8J9ZAQ8"/>
<dbReference type="OrthoDB" id="409048at2759"/>
<dbReference type="EMBL" id="OV696703">
    <property type="protein sequence ID" value="CAH1250094.1"/>
    <property type="molecule type" value="Genomic_DNA"/>
</dbReference>